<dbReference type="AlphaFoldDB" id="A0AA43ZIC6"/>
<accession>A0AA43ZIC6</accession>
<evidence type="ECO:0000256" key="1">
    <source>
        <dbReference type="SAM" id="Phobius"/>
    </source>
</evidence>
<keyword evidence="1" id="KW-1133">Transmembrane helix</keyword>
<organism evidence="3 4">
    <name type="scientific">Ferranicluibacter rubi</name>
    <dbReference type="NCBI Taxonomy" id="2715133"/>
    <lineage>
        <taxon>Bacteria</taxon>
        <taxon>Pseudomonadati</taxon>
        <taxon>Pseudomonadota</taxon>
        <taxon>Alphaproteobacteria</taxon>
        <taxon>Hyphomicrobiales</taxon>
        <taxon>Rhizobiaceae</taxon>
        <taxon>Ferranicluibacter</taxon>
    </lineage>
</organism>
<reference evidence="3" key="1">
    <citation type="submission" date="2020-03" db="EMBL/GenBank/DDBJ databases">
        <title>Ferranicluibacter endophyticum gen. nov., sp. nov., a new genus isolated from Rubus ulmifolius Schott. stem.</title>
        <authorList>
            <person name="Roca-Couso R."/>
            <person name="Flores-Felix J.D."/>
            <person name="Igual J.M."/>
            <person name="Rivas R."/>
        </authorList>
    </citation>
    <scope>NUCLEOTIDE SEQUENCE</scope>
    <source>
        <strain evidence="3">CRRU44</strain>
    </source>
</reference>
<keyword evidence="1" id="KW-0472">Membrane</keyword>
<proteinExistence type="predicted"/>
<evidence type="ECO:0000313" key="3">
    <source>
        <dbReference type="EMBL" id="NHT77621.1"/>
    </source>
</evidence>
<name>A0AA43ZIC6_9HYPH</name>
<sequence length="646" mass="64960">MSSILNDENGGVAIIAAIILPIMIGFAALATEYSYSLTKQIEQQRVTDVASYAGALAYGKATSEAAMQASARSIAELQGMPAGNVTVSLVTSPRNAAAKAVSVVVSSPQPIYLAKVVGALDVTIQTTSLAEIGSGTEEAACIIALDSASTGITMSGGTTLSAPECTIASNATITSPCGTSIITKQALYNSASAPEQPEWCRSIQKADKSPAPIVKAATADPLESHKGVLAAYASVKDTANLKGPAPPGAVRGSDLDFNPWDRTKREALATALAGQGCTAAFDNNTWTVTCDASRDTFTFGNLLIESSLLLEFDLNRDIARKGAANYNFTSIKSQSGGNYRFPAGTYVVSAGITMGGSEARFGAGRFQVGKGPCGFSICGGNNGIMSFAGPSVFELPAGILVSGGLDARLGGGDRNSYRFGMSQTGRAIDVQSGSLILAGAKGSATTFEIAGRIETGGGTCLALPAVDSHEINGSVNVQGALELGAGAYLIDGYLGLGQSSGGASTCNGRTTSLLANNVTLVLSGKERMSGGACDGTAFCASAGYNDMVLVSPTTGTYAQLAVLGPAKVKAGATLTGGAGGGIIAGAFYFPNGPIRMDGGASASGTASDCLTMIGSAITVAGGTSAATKCKKLLGATGSKNSVKLVR</sequence>
<protein>
    <recommendedName>
        <fullName evidence="2">Putative Flp pilus-assembly TadG-like N-terminal domain-containing protein</fullName>
    </recommendedName>
</protein>
<feature type="domain" description="Putative Flp pilus-assembly TadG-like N-terminal" evidence="2">
    <location>
        <begin position="10"/>
        <end position="55"/>
    </location>
</feature>
<feature type="transmembrane region" description="Helical" evidence="1">
    <location>
        <begin position="12"/>
        <end position="35"/>
    </location>
</feature>
<keyword evidence="1" id="KW-0812">Transmembrane</keyword>
<comment type="caution">
    <text evidence="3">The sequence shown here is derived from an EMBL/GenBank/DDBJ whole genome shotgun (WGS) entry which is preliminary data.</text>
</comment>
<evidence type="ECO:0000259" key="2">
    <source>
        <dbReference type="Pfam" id="PF13400"/>
    </source>
</evidence>
<dbReference type="InterPro" id="IPR028087">
    <property type="entry name" value="Tad_N"/>
</dbReference>
<gene>
    <name evidence="3" type="ORF">G8E10_18095</name>
</gene>
<dbReference type="Proteomes" id="UP001155840">
    <property type="component" value="Unassembled WGS sequence"/>
</dbReference>
<dbReference type="RefSeq" id="WP_167130182.1">
    <property type="nucleotide sequence ID" value="NZ_JAANCM010000010.1"/>
</dbReference>
<evidence type="ECO:0000313" key="4">
    <source>
        <dbReference type="Proteomes" id="UP001155840"/>
    </source>
</evidence>
<keyword evidence="4" id="KW-1185">Reference proteome</keyword>
<dbReference type="EMBL" id="JAANCM010000010">
    <property type="protein sequence ID" value="NHT77621.1"/>
    <property type="molecule type" value="Genomic_DNA"/>
</dbReference>
<dbReference type="Pfam" id="PF13400">
    <property type="entry name" value="Tad"/>
    <property type="match status" value="1"/>
</dbReference>